<comment type="similarity">
    <text evidence="1 5 7">Belongs to the pyrroline-5-carboxylate reductase family.</text>
</comment>
<organism evidence="10 11">
    <name type="scientific">Carboxydichorda subterranea</name>
    <dbReference type="NCBI Taxonomy" id="3109565"/>
    <lineage>
        <taxon>Bacteria</taxon>
        <taxon>Bacillati</taxon>
        <taxon>Bacillota</taxon>
        <taxon>Limnochordia</taxon>
        <taxon>Limnochordales</taxon>
        <taxon>Geochordaceae</taxon>
        <taxon>Carboxydichorda</taxon>
    </lineage>
</organism>
<gene>
    <name evidence="5 10" type="primary">proC</name>
    <name evidence="10" type="ORF">U7230_05030</name>
</gene>
<dbReference type="SUPFAM" id="SSF48179">
    <property type="entry name" value="6-phosphogluconate dehydrogenase C-terminal domain-like"/>
    <property type="match status" value="1"/>
</dbReference>
<name>A0ABZ1C0L7_9FIRM</name>
<dbReference type="Proteomes" id="UP001332192">
    <property type="component" value="Chromosome"/>
</dbReference>
<reference evidence="10 11" key="1">
    <citation type="journal article" date="2024" name="Front. Microbiol.">
        <title>Novel thermophilic genera Geochorda gen. nov. and Carboxydochorda gen. nov. from the deep terrestrial subsurface reveal the ecophysiological diversity in the class Limnochordia.</title>
        <authorList>
            <person name="Karnachuk O.V."/>
            <person name="Lukina A.P."/>
            <person name="Avakyan M.R."/>
            <person name="Kadnikov V.V."/>
            <person name="Begmatov S."/>
            <person name="Beletsky A.V."/>
            <person name="Vlasova K.G."/>
            <person name="Novikov A.A."/>
            <person name="Shcherbakova V.A."/>
            <person name="Mardanov A.V."/>
            <person name="Ravin N.V."/>
        </authorList>
    </citation>
    <scope>NUCLEOTIDE SEQUENCE [LARGE SCALE GENOMIC DNA]</scope>
    <source>
        <strain evidence="10 11">L945</strain>
    </source>
</reference>
<comment type="catalytic activity">
    <reaction evidence="5 7">
        <text>L-proline + NADP(+) = (S)-1-pyrroline-5-carboxylate + NADPH + 2 H(+)</text>
        <dbReference type="Rhea" id="RHEA:14109"/>
        <dbReference type="ChEBI" id="CHEBI:15378"/>
        <dbReference type="ChEBI" id="CHEBI:17388"/>
        <dbReference type="ChEBI" id="CHEBI:57783"/>
        <dbReference type="ChEBI" id="CHEBI:58349"/>
        <dbReference type="ChEBI" id="CHEBI:60039"/>
        <dbReference type="EC" id="1.5.1.2"/>
    </reaction>
</comment>
<evidence type="ECO:0000256" key="4">
    <source>
        <dbReference type="ARBA" id="ARBA00023002"/>
    </source>
</evidence>
<proteinExistence type="inferred from homology"/>
<keyword evidence="4 5" id="KW-0560">Oxidoreductase</keyword>
<evidence type="ECO:0000256" key="1">
    <source>
        <dbReference type="ARBA" id="ARBA00005525"/>
    </source>
</evidence>
<sequence>MKVAERVAVIGAGAMGEAFIRGLLRGGFVNREQLVATDKSNERRAHVEQSYGILVTLDNAEALRTADTAVVAVKPQNIVEALRELAPAVEPQRHLIISIAAGVPTSTIERRLPPGTPVVRAMPNIAALVGQAATALCKGTFAQDAHLQRALGIFEAIGRAVVVGEALMDAVTGLSGSGPAYAYLMIEALADGGVAAGLSREAAMFLAAQTLAGAARMVLDTGRHPAELRNWVTSPAGTTAAGLTVLESRGVRGALMEAVLAGTRRSRELGEAGLQHPAASGSGGA</sequence>
<evidence type="ECO:0000259" key="8">
    <source>
        <dbReference type="Pfam" id="PF03807"/>
    </source>
</evidence>
<evidence type="ECO:0000256" key="3">
    <source>
        <dbReference type="ARBA" id="ARBA00022857"/>
    </source>
</evidence>
<keyword evidence="5" id="KW-0963">Cytoplasm</keyword>
<comment type="catalytic activity">
    <reaction evidence="5">
        <text>L-proline + NAD(+) = (S)-1-pyrroline-5-carboxylate + NADH + 2 H(+)</text>
        <dbReference type="Rhea" id="RHEA:14105"/>
        <dbReference type="ChEBI" id="CHEBI:15378"/>
        <dbReference type="ChEBI" id="CHEBI:17388"/>
        <dbReference type="ChEBI" id="CHEBI:57540"/>
        <dbReference type="ChEBI" id="CHEBI:57945"/>
        <dbReference type="ChEBI" id="CHEBI:60039"/>
        <dbReference type="EC" id="1.5.1.2"/>
    </reaction>
</comment>
<dbReference type="InterPro" id="IPR036291">
    <property type="entry name" value="NAD(P)-bd_dom_sf"/>
</dbReference>
<dbReference type="InterPro" id="IPR053790">
    <property type="entry name" value="P5CR-like_CS"/>
</dbReference>
<dbReference type="RefSeq" id="WP_324717648.1">
    <property type="nucleotide sequence ID" value="NZ_CP141615.1"/>
</dbReference>
<accession>A0ABZ1C0L7</accession>
<dbReference type="GO" id="GO:0004735">
    <property type="term" value="F:pyrroline-5-carboxylate reductase activity"/>
    <property type="evidence" value="ECO:0007669"/>
    <property type="project" value="UniProtKB-EC"/>
</dbReference>
<evidence type="ECO:0000259" key="9">
    <source>
        <dbReference type="Pfam" id="PF14748"/>
    </source>
</evidence>
<dbReference type="Gene3D" id="1.10.3730.10">
    <property type="entry name" value="ProC C-terminal domain-like"/>
    <property type="match status" value="1"/>
</dbReference>
<dbReference type="InterPro" id="IPR000304">
    <property type="entry name" value="Pyrroline-COOH_reductase"/>
</dbReference>
<evidence type="ECO:0000256" key="5">
    <source>
        <dbReference type="HAMAP-Rule" id="MF_01925"/>
    </source>
</evidence>
<evidence type="ECO:0000256" key="2">
    <source>
        <dbReference type="ARBA" id="ARBA00022650"/>
    </source>
</evidence>
<dbReference type="HAMAP" id="MF_01925">
    <property type="entry name" value="P5C_reductase"/>
    <property type="match status" value="1"/>
</dbReference>
<evidence type="ECO:0000256" key="7">
    <source>
        <dbReference type="RuleBase" id="RU003903"/>
    </source>
</evidence>
<dbReference type="SUPFAM" id="SSF51735">
    <property type="entry name" value="NAD(P)-binding Rossmann-fold domains"/>
    <property type="match status" value="1"/>
</dbReference>
<keyword evidence="11" id="KW-1185">Reference proteome</keyword>
<evidence type="ECO:0000313" key="10">
    <source>
        <dbReference type="EMBL" id="WRP18375.1"/>
    </source>
</evidence>
<dbReference type="InterPro" id="IPR028939">
    <property type="entry name" value="P5C_Rdtase_cat_N"/>
</dbReference>
<dbReference type="EMBL" id="CP141615">
    <property type="protein sequence ID" value="WRP18375.1"/>
    <property type="molecule type" value="Genomic_DNA"/>
</dbReference>
<dbReference type="InterPro" id="IPR008927">
    <property type="entry name" value="6-PGluconate_DH-like_C_sf"/>
</dbReference>
<dbReference type="EC" id="1.5.1.2" evidence="5 6"/>
<dbReference type="InterPro" id="IPR029036">
    <property type="entry name" value="P5CR_dimer"/>
</dbReference>
<dbReference type="PROSITE" id="PS00521">
    <property type="entry name" value="P5CR"/>
    <property type="match status" value="1"/>
</dbReference>
<dbReference type="Pfam" id="PF03807">
    <property type="entry name" value="F420_oxidored"/>
    <property type="match status" value="1"/>
</dbReference>
<dbReference type="PANTHER" id="PTHR11645">
    <property type="entry name" value="PYRROLINE-5-CARBOXYLATE REDUCTASE"/>
    <property type="match status" value="1"/>
</dbReference>
<dbReference type="Gene3D" id="3.40.50.720">
    <property type="entry name" value="NAD(P)-binding Rossmann-like Domain"/>
    <property type="match status" value="1"/>
</dbReference>
<feature type="domain" description="Pyrroline-5-carboxylate reductase dimerisation" evidence="9">
    <location>
        <begin position="165"/>
        <end position="269"/>
    </location>
</feature>
<dbReference type="Pfam" id="PF14748">
    <property type="entry name" value="P5CR_dimer"/>
    <property type="match status" value="1"/>
</dbReference>
<feature type="domain" description="Pyrroline-5-carboxylate reductase catalytic N-terminal" evidence="8">
    <location>
        <begin position="6"/>
        <end position="102"/>
    </location>
</feature>
<comment type="pathway">
    <text evidence="5 7">Amino-acid biosynthesis; L-proline biosynthesis; L-proline from L-glutamate 5-semialdehyde: step 1/1.</text>
</comment>
<dbReference type="PIRSF" id="PIRSF000193">
    <property type="entry name" value="Pyrrol-5-carb_rd"/>
    <property type="match status" value="1"/>
</dbReference>
<comment type="subcellular location">
    <subcellularLocation>
        <location evidence="5">Cytoplasm</location>
    </subcellularLocation>
</comment>
<comment type="function">
    <text evidence="5">Catalyzes the reduction of 1-pyrroline-5-carboxylate (PCA) to L-proline.</text>
</comment>
<evidence type="ECO:0000313" key="11">
    <source>
        <dbReference type="Proteomes" id="UP001332192"/>
    </source>
</evidence>
<protein>
    <recommendedName>
        <fullName evidence="5 6">Pyrroline-5-carboxylate reductase</fullName>
        <shortName evidence="5">P5C reductase</shortName>
        <shortName evidence="5">P5CR</shortName>
        <ecNumber evidence="5 6">1.5.1.2</ecNumber>
    </recommendedName>
    <alternativeName>
        <fullName evidence="5">PCA reductase</fullName>
    </alternativeName>
</protein>
<keyword evidence="5 7" id="KW-0028">Amino-acid biosynthesis</keyword>
<dbReference type="PANTHER" id="PTHR11645:SF0">
    <property type="entry name" value="PYRROLINE-5-CARBOXYLATE REDUCTASE 3"/>
    <property type="match status" value="1"/>
</dbReference>
<keyword evidence="3 5" id="KW-0521">NADP</keyword>
<dbReference type="NCBIfam" id="TIGR00112">
    <property type="entry name" value="proC"/>
    <property type="match status" value="1"/>
</dbReference>
<evidence type="ECO:0000256" key="6">
    <source>
        <dbReference type="NCBIfam" id="TIGR00112"/>
    </source>
</evidence>
<keyword evidence="2 5" id="KW-0641">Proline biosynthesis</keyword>